<accession>A0A6A5T0D4</accession>
<dbReference type="PANTHER" id="PTHR10869:SF246">
    <property type="entry name" value="TRANSMEMBRANE PROLYL 4-HYDROXYLASE"/>
    <property type="match status" value="1"/>
</dbReference>
<organism evidence="9 10">
    <name type="scientific">Clathrospora elynae</name>
    <dbReference type="NCBI Taxonomy" id="706981"/>
    <lineage>
        <taxon>Eukaryota</taxon>
        <taxon>Fungi</taxon>
        <taxon>Dikarya</taxon>
        <taxon>Ascomycota</taxon>
        <taxon>Pezizomycotina</taxon>
        <taxon>Dothideomycetes</taxon>
        <taxon>Pleosporomycetidae</taxon>
        <taxon>Pleosporales</taxon>
        <taxon>Diademaceae</taxon>
        <taxon>Clathrospora</taxon>
    </lineage>
</organism>
<dbReference type="InterPro" id="IPR006620">
    <property type="entry name" value="Pro_4_hyd_alph"/>
</dbReference>
<evidence type="ECO:0000259" key="8">
    <source>
        <dbReference type="SMART" id="SM00702"/>
    </source>
</evidence>
<dbReference type="GO" id="GO:0005506">
    <property type="term" value="F:iron ion binding"/>
    <property type="evidence" value="ECO:0007669"/>
    <property type="project" value="InterPro"/>
</dbReference>
<dbReference type="OrthoDB" id="420380at2759"/>
<dbReference type="AlphaFoldDB" id="A0A6A5T0D4"/>
<keyword evidence="2" id="KW-0479">Metal-binding</keyword>
<dbReference type="FunFam" id="2.60.120.620:FF:000027">
    <property type="entry name" value="Oxidoreductase, 2OG-Fe(II) oxygenase family family"/>
    <property type="match status" value="1"/>
</dbReference>
<evidence type="ECO:0000256" key="3">
    <source>
        <dbReference type="ARBA" id="ARBA00022964"/>
    </source>
</evidence>
<keyword evidence="5" id="KW-0408">Iron</keyword>
<feature type="region of interest" description="Disordered" evidence="6">
    <location>
        <begin position="243"/>
        <end position="266"/>
    </location>
</feature>
<dbReference type="Pfam" id="PF13640">
    <property type="entry name" value="2OG-FeII_Oxy_3"/>
    <property type="match status" value="1"/>
</dbReference>
<evidence type="ECO:0000313" key="10">
    <source>
        <dbReference type="Proteomes" id="UP000800038"/>
    </source>
</evidence>
<gene>
    <name evidence="9" type="ORF">EJ02DRAFT_509603</name>
</gene>
<protein>
    <recommendedName>
        <fullName evidence="8">Prolyl 4-hydroxylase alpha subunit domain-containing protein</fullName>
    </recommendedName>
</protein>
<keyword evidence="7" id="KW-0472">Membrane</keyword>
<feature type="domain" description="Prolyl 4-hydroxylase alpha subunit" evidence="8">
    <location>
        <begin position="99"/>
        <end position="321"/>
    </location>
</feature>
<comment type="cofactor">
    <cofactor evidence="1">
        <name>L-ascorbate</name>
        <dbReference type="ChEBI" id="CHEBI:38290"/>
    </cofactor>
</comment>
<name>A0A6A5T0D4_9PLEO</name>
<dbReference type="GO" id="GO:0004656">
    <property type="term" value="F:procollagen-proline 4-dioxygenase activity"/>
    <property type="evidence" value="ECO:0007669"/>
    <property type="project" value="TreeGrafter"/>
</dbReference>
<dbReference type="PANTHER" id="PTHR10869">
    <property type="entry name" value="PROLYL 4-HYDROXYLASE ALPHA SUBUNIT"/>
    <property type="match status" value="1"/>
</dbReference>
<dbReference type="Gene3D" id="2.60.120.620">
    <property type="entry name" value="q2cbj1_9rhob like domain"/>
    <property type="match status" value="1"/>
</dbReference>
<reference evidence="9" key="1">
    <citation type="journal article" date="2020" name="Stud. Mycol.">
        <title>101 Dothideomycetes genomes: a test case for predicting lifestyles and emergence of pathogens.</title>
        <authorList>
            <person name="Haridas S."/>
            <person name="Albert R."/>
            <person name="Binder M."/>
            <person name="Bloem J."/>
            <person name="Labutti K."/>
            <person name="Salamov A."/>
            <person name="Andreopoulos B."/>
            <person name="Baker S."/>
            <person name="Barry K."/>
            <person name="Bills G."/>
            <person name="Bluhm B."/>
            <person name="Cannon C."/>
            <person name="Castanera R."/>
            <person name="Culley D."/>
            <person name="Daum C."/>
            <person name="Ezra D."/>
            <person name="Gonzalez J."/>
            <person name="Henrissat B."/>
            <person name="Kuo A."/>
            <person name="Liang C."/>
            <person name="Lipzen A."/>
            <person name="Lutzoni F."/>
            <person name="Magnuson J."/>
            <person name="Mondo S."/>
            <person name="Nolan M."/>
            <person name="Ohm R."/>
            <person name="Pangilinan J."/>
            <person name="Park H.-J."/>
            <person name="Ramirez L."/>
            <person name="Alfaro M."/>
            <person name="Sun H."/>
            <person name="Tritt A."/>
            <person name="Yoshinaga Y."/>
            <person name="Zwiers L.-H."/>
            <person name="Turgeon B."/>
            <person name="Goodwin S."/>
            <person name="Spatafora J."/>
            <person name="Crous P."/>
            <person name="Grigoriev I."/>
        </authorList>
    </citation>
    <scope>NUCLEOTIDE SEQUENCE</scope>
    <source>
        <strain evidence="9">CBS 161.51</strain>
    </source>
</reference>
<dbReference type="InterPro" id="IPR044862">
    <property type="entry name" value="Pro_4_hyd_alph_FE2OG_OXY"/>
</dbReference>
<evidence type="ECO:0000256" key="6">
    <source>
        <dbReference type="SAM" id="MobiDB-lite"/>
    </source>
</evidence>
<feature type="compositionally biased region" description="Low complexity" evidence="6">
    <location>
        <begin position="243"/>
        <end position="252"/>
    </location>
</feature>
<keyword evidence="3" id="KW-0223">Dioxygenase</keyword>
<evidence type="ECO:0000313" key="9">
    <source>
        <dbReference type="EMBL" id="KAF1945382.1"/>
    </source>
</evidence>
<dbReference type="Proteomes" id="UP000800038">
    <property type="component" value="Unassembled WGS sequence"/>
</dbReference>
<evidence type="ECO:0000256" key="4">
    <source>
        <dbReference type="ARBA" id="ARBA00023002"/>
    </source>
</evidence>
<dbReference type="SMART" id="SM00702">
    <property type="entry name" value="P4Hc"/>
    <property type="match status" value="1"/>
</dbReference>
<evidence type="ECO:0000256" key="5">
    <source>
        <dbReference type="ARBA" id="ARBA00023004"/>
    </source>
</evidence>
<sequence length="335" mass="36599">MHSSMPSSLPRSLGSIIQYAVLAVLAYILAGAPLLSMLTGDSSFSSSSLLSSSYPSNVGAKARHGAVDAGKLDSLVIPEKNLSCAEHGYKGVYVLSREPLVVYIEGFLGEGEGEEVVGLSEPHFTPSTIWNLGTESLNPNIRNSEKAPLPRSHTVKCIENRARTFQGWQPDVFVEKLWSQRYGVGGHYTYHYDWSTAKKKSGRVSSFMVYIEGNCTGGGTHFPRLKRPGGREWCRFIECPSSNSSSSDTTTTKIGKGGQGKTVVGERSKEDLSHGVIFKPIKGNAVFWENMRSDGSGYAESWHAGLPVETGRKIGLNIWSWKIEGYVPPSMEEEL</sequence>
<dbReference type="InterPro" id="IPR045054">
    <property type="entry name" value="P4HA-like"/>
</dbReference>
<keyword evidence="10" id="KW-1185">Reference proteome</keyword>
<keyword evidence="7" id="KW-1133">Transmembrane helix</keyword>
<evidence type="ECO:0000256" key="2">
    <source>
        <dbReference type="ARBA" id="ARBA00022723"/>
    </source>
</evidence>
<dbReference type="GO" id="GO:0005783">
    <property type="term" value="C:endoplasmic reticulum"/>
    <property type="evidence" value="ECO:0007669"/>
    <property type="project" value="TreeGrafter"/>
</dbReference>
<dbReference type="EMBL" id="ML976010">
    <property type="protein sequence ID" value="KAF1945382.1"/>
    <property type="molecule type" value="Genomic_DNA"/>
</dbReference>
<feature type="transmembrane region" description="Helical" evidence="7">
    <location>
        <begin position="16"/>
        <end position="38"/>
    </location>
</feature>
<evidence type="ECO:0000256" key="1">
    <source>
        <dbReference type="ARBA" id="ARBA00001961"/>
    </source>
</evidence>
<evidence type="ECO:0000256" key="7">
    <source>
        <dbReference type="SAM" id="Phobius"/>
    </source>
</evidence>
<keyword evidence="7" id="KW-0812">Transmembrane</keyword>
<dbReference type="GO" id="GO:0031418">
    <property type="term" value="F:L-ascorbic acid binding"/>
    <property type="evidence" value="ECO:0007669"/>
    <property type="project" value="InterPro"/>
</dbReference>
<proteinExistence type="predicted"/>
<keyword evidence="4" id="KW-0560">Oxidoreductase</keyword>